<evidence type="ECO:0000313" key="2">
    <source>
        <dbReference type="Proteomes" id="UP000789920"/>
    </source>
</evidence>
<protein>
    <submittedName>
        <fullName evidence="1">12591_t:CDS:1</fullName>
    </submittedName>
</protein>
<proteinExistence type="predicted"/>
<dbReference type="EMBL" id="CAJVQC010071054">
    <property type="protein sequence ID" value="CAG8810245.1"/>
    <property type="molecule type" value="Genomic_DNA"/>
</dbReference>
<evidence type="ECO:0000313" key="1">
    <source>
        <dbReference type="EMBL" id="CAG8810245.1"/>
    </source>
</evidence>
<sequence length="129" mass="14500">STLISNIQTQFDQIHNVNASSRRREERQRNRTPPPTYEEVSSMINMSRRESPAGQRDRSASLTQRNPTRRDETTNRNNVSNVNDADGNSDHNTNDVGRNLDNVTYLSLPNLANTTSTPNISASQNDSDI</sequence>
<name>A0ACA9RU60_9GLOM</name>
<feature type="non-terminal residue" evidence="1">
    <location>
        <position position="1"/>
    </location>
</feature>
<organism evidence="1 2">
    <name type="scientific">Racocetra persica</name>
    <dbReference type="NCBI Taxonomy" id="160502"/>
    <lineage>
        <taxon>Eukaryota</taxon>
        <taxon>Fungi</taxon>
        <taxon>Fungi incertae sedis</taxon>
        <taxon>Mucoromycota</taxon>
        <taxon>Glomeromycotina</taxon>
        <taxon>Glomeromycetes</taxon>
        <taxon>Diversisporales</taxon>
        <taxon>Gigasporaceae</taxon>
        <taxon>Racocetra</taxon>
    </lineage>
</organism>
<keyword evidence="2" id="KW-1185">Reference proteome</keyword>
<feature type="non-terminal residue" evidence="1">
    <location>
        <position position="129"/>
    </location>
</feature>
<reference evidence="1" key="1">
    <citation type="submission" date="2021-06" db="EMBL/GenBank/DDBJ databases">
        <authorList>
            <person name="Kallberg Y."/>
            <person name="Tangrot J."/>
            <person name="Rosling A."/>
        </authorList>
    </citation>
    <scope>NUCLEOTIDE SEQUENCE</scope>
    <source>
        <strain evidence="1">MA461A</strain>
    </source>
</reference>
<dbReference type="Proteomes" id="UP000789920">
    <property type="component" value="Unassembled WGS sequence"/>
</dbReference>
<accession>A0ACA9RU60</accession>
<comment type="caution">
    <text evidence="1">The sequence shown here is derived from an EMBL/GenBank/DDBJ whole genome shotgun (WGS) entry which is preliminary data.</text>
</comment>
<gene>
    <name evidence="1" type="ORF">RPERSI_LOCUS23046</name>
</gene>